<proteinExistence type="predicted"/>
<protein>
    <submittedName>
        <fullName evidence="1">Uncharacterized protein</fullName>
    </submittedName>
</protein>
<evidence type="ECO:0000313" key="2">
    <source>
        <dbReference type="Proteomes" id="UP000001055"/>
    </source>
</evidence>
<dbReference type="KEGG" id="pno:SNOG_11100"/>
<sequence length="109" mass="12105">MYRVLFDVTGPFSYGCINHKWQYPVLRGFADSVLTDEDVGPEIEAVELKMWQDGEDPIVVLESVSQIVSTYVLRLVSSTDADFSSGLTDLDSLTGFPECLQAKPPEKIS</sequence>
<dbReference type="RefSeq" id="XP_001801350.1">
    <property type="nucleotide sequence ID" value="XM_001801298.1"/>
</dbReference>
<dbReference type="EMBL" id="CH445342">
    <property type="protein sequence ID" value="EAT81599.1"/>
    <property type="molecule type" value="Genomic_DNA"/>
</dbReference>
<gene>
    <name evidence="1" type="ORF">SNOG_11100</name>
</gene>
<name>Q0UAW4_PHANO</name>
<organism evidence="1 2">
    <name type="scientific">Phaeosphaeria nodorum (strain SN15 / ATCC MYA-4574 / FGSC 10173)</name>
    <name type="common">Glume blotch fungus</name>
    <name type="synonym">Parastagonospora nodorum</name>
    <dbReference type="NCBI Taxonomy" id="321614"/>
    <lineage>
        <taxon>Eukaryota</taxon>
        <taxon>Fungi</taxon>
        <taxon>Dikarya</taxon>
        <taxon>Ascomycota</taxon>
        <taxon>Pezizomycotina</taxon>
        <taxon>Dothideomycetes</taxon>
        <taxon>Pleosporomycetidae</taxon>
        <taxon>Pleosporales</taxon>
        <taxon>Pleosporineae</taxon>
        <taxon>Phaeosphaeriaceae</taxon>
        <taxon>Parastagonospora</taxon>
    </lineage>
</organism>
<evidence type="ECO:0000313" key="1">
    <source>
        <dbReference type="EMBL" id="EAT81599.1"/>
    </source>
</evidence>
<dbReference type="Proteomes" id="UP000001055">
    <property type="component" value="Unassembled WGS sequence"/>
</dbReference>
<accession>Q0UAW4</accession>
<dbReference type="GeneID" id="5978258"/>
<dbReference type="AlphaFoldDB" id="Q0UAW4"/>
<dbReference type="InParanoid" id="Q0UAW4"/>
<reference evidence="2" key="1">
    <citation type="journal article" date="2007" name="Plant Cell">
        <title>Dothideomycete-plant interactions illuminated by genome sequencing and EST analysis of the wheat pathogen Stagonospora nodorum.</title>
        <authorList>
            <person name="Hane J.K."/>
            <person name="Lowe R.G."/>
            <person name="Solomon P.S."/>
            <person name="Tan K.C."/>
            <person name="Schoch C.L."/>
            <person name="Spatafora J.W."/>
            <person name="Crous P.W."/>
            <person name="Kodira C."/>
            <person name="Birren B.W."/>
            <person name="Galagan J.E."/>
            <person name="Torriani S.F."/>
            <person name="McDonald B.A."/>
            <person name="Oliver R.P."/>
        </authorList>
    </citation>
    <scope>NUCLEOTIDE SEQUENCE [LARGE SCALE GENOMIC DNA]</scope>
    <source>
        <strain evidence="2">SN15 / ATCC MYA-4574 / FGSC 10173</strain>
    </source>
</reference>